<protein>
    <submittedName>
        <fullName evidence="2">Mobile mystery protein A</fullName>
    </submittedName>
</protein>
<dbReference type="GO" id="GO:0003677">
    <property type="term" value="F:DNA binding"/>
    <property type="evidence" value="ECO:0007669"/>
    <property type="project" value="InterPro"/>
</dbReference>
<dbReference type="RefSeq" id="WP_093275007.1">
    <property type="nucleotide sequence ID" value="NZ_FNDD01000016.1"/>
</dbReference>
<dbReference type="Pfam" id="PF01381">
    <property type="entry name" value="HTH_3"/>
    <property type="match status" value="1"/>
</dbReference>
<keyword evidence="3" id="KW-1185">Reference proteome</keyword>
<dbReference type="OrthoDB" id="5951507at2"/>
<sequence>MKKSGVYAVALKQVKAKISDLLDLSVPKPPKNGWVRSIREALGMSGAQLGERLNLSRNQVSILERKEADETITLKQLKQLASGLDAELVYAIVPRQSIDDMIEARAMELAKQRLAMSHQSMFLEAQQLTSEQQQQALVQLANEIKTGSNRDLWKVSLQEKYQ</sequence>
<evidence type="ECO:0000259" key="1">
    <source>
        <dbReference type="PROSITE" id="PS50943"/>
    </source>
</evidence>
<gene>
    <name evidence="2" type="ORF">SAMN04488136_11661</name>
</gene>
<dbReference type="PROSITE" id="PS50943">
    <property type="entry name" value="HTH_CROC1"/>
    <property type="match status" value="1"/>
</dbReference>
<dbReference type="EMBL" id="FNDD01000016">
    <property type="protein sequence ID" value="SDH44677.1"/>
    <property type="molecule type" value="Genomic_DNA"/>
</dbReference>
<dbReference type="CDD" id="cd00093">
    <property type="entry name" value="HTH_XRE"/>
    <property type="match status" value="1"/>
</dbReference>
<dbReference type="STRING" id="861298.SAMN04488136_11661"/>
<dbReference type="InterPro" id="IPR001387">
    <property type="entry name" value="Cro/C1-type_HTH"/>
</dbReference>
<proteinExistence type="predicted"/>
<reference evidence="2 3" key="1">
    <citation type="submission" date="2016-10" db="EMBL/GenBank/DDBJ databases">
        <authorList>
            <person name="de Groot N.N."/>
        </authorList>
    </citation>
    <scope>NUCLEOTIDE SEQUENCE [LARGE SCALE GENOMIC DNA]</scope>
    <source>
        <strain evidence="2 3">CGMCC 1.10228</strain>
    </source>
</reference>
<dbReference type="AlphaFoldDB" id="A0A1G8CGV0"/>
<dbReference type="Gene3D" id="1.10.260.40">
    <property type="entry name" value="lambda repressor-like DNA-binding domains"/>
    <property type="match status" value="1"/>
</dbReference>
<dbReference type="NCBIfam" id="TIGR02612">
    <property type="entry name" value="mob_myst_A"/>
    <property type="match status" value="1"/>
</dbReference>
<accession>A0A1G8CGV0</accession>
<evidence type="ECO:0000313" key="2">
    <source>
        <dbReference type="EMBL" id="SDH44677.1"/>
    </source>
</evidence>
<organism evidence="2 3">
    <name type="scientific">Vibrio xiamenensis</name>
    <dbReference type="NCBI Taxonomy" id="861298"/>
    <lineage>
        <taxon>Bacteria</taxon>
        <taxon>Pseudomonadati</taxon>
        <taxon>Pseudomonadota</taxon>
        <taxon>Gammaproteobacteria</taxon>
        <taxon>Vibrionales</taxon>
        <taxon>Vibrionaceae</taxon>
        <taxon>Vibrio</taxon>
    </lineage>
</organism>
<name>A0A1G8CGV0_9VIBR</name>
<feature type="domain" description="HTH cro/C1-type" evidence="1">
    <location>
        <begin position="35"/>
        <end position="91"/>
    </location>
</feature>
<dbReference type="InterPro" id="IPR013435">
    <property type="entry name" value="Mobile_mystery_prot_A"/>
</dbReference>
<dbReference type="InterPro" id="IPR010982">
    <property type="entry name" value="Lambda_DNA-bd_dom_sf"/>
</dbReference>
<dbReference type="Proteomes" id="UP000198854">
    <property type="component" value="Unassembled WGS sequence"/>
</dbReference>
<dbReference type="SMART" id="SM00530">
    <property type="entry name" value="HTH_XRE"/>
    <property type="match status" value="1"/>
</dbReference>
<dbReference type="SUPFAM" id="SSF47413">
    <property type="entry name" value="lambda repressor-like DNA-binding domains"/>
    <property type="match status" value="1"/>
</dbReference>
<evidence type="ECO:0000313" key="3">
    <source>
        <dbReference type="Proteomes" id="UP000198854"/>
    </source>
</evidence>